<name>A0ABS4D4E4_9CHLR</name>
<evidence type="ECO:0008006" key="3">
    <source>
        <dbReference type="Google" id="ProtNLM"/>
    </source>
</evidence>
<organism evidence="1 2">
    <name type="scientific">Candidatus Chloroploca mongolica</name>
    <dbReference type="NCBI Taxonomy" id="2528176"/>
    <lineage>
        <taxon>Bacteria</taxon>
        <taxon>Bacillati</taxon>
        <taxon>Chloroflexota</taxon>
        <taxon>Chloroflexia</taxon>
        <taxon>Chloroflexales</taxon>
        <taxon>Chloroflexineae</taxon>
        <taxon>Oscillochloridaceae</taxon>
        <taxon>Candidatus Chloroploca</taxon>
    </lineage>
</organism>
<reference evidence="1 2" key="1">
    <citation type="submission" date="2021-03" db="EMBL/GenBank/DDBJ databases">
        <authorList>
            <person name="Grouzdev D.S."/>
        </authorList>
    </citation>
    <scope>NUCLEOTIDE SEQUENCE [LARGE SCALE GENOMIC DNA]</scope>
    <source>
        <strain evidence="1 2">M50-1</strain>
    </source>
</reference>
<comment type="caution">
    <text evidence="1">The sequence shown here is derived from an EMBL/GenBank/DDBJ whole genome shotgun (WGS) entry which is preliminary data.</text>
</comment>
<keyword evidence="2" id="KW-1185">Reference proteome</keyword>
<gene>
    <name evidence="1" type="ORF">EYB53_001150</name>
</gene>
<dbReference type="EMBL" id="SIJK02000001">
    <property type="protein sequence ID" value="MBP1464304.1"/>
    <property type="molecule type" value="Genomic_DNA"/>
</dbReference>
<proteinExistence type="predicted"/>
<sequence length="85" mass="9305">MSLDRVSLNTLTGRVVGQFVLGEFQRRYLYDTSWKVGGAELVQRDGQFSLHITQTKASPKPDEPTGFLGVDFGIVNLAADSDGET</sequence>
<evidence type="ECO:0000313" key="2">
    <source>
        <dbReference type="Proteomes" id="UP001193081"/>
    </source>
</evidence>
<accession>A0ABS4D4E4</accession>
<dbReference type="Proteomes" id="UP001193081">
    <property type="component" value="Unassembled WGS sequence"/>
</dbReference>
<evidence type="ECO:0000313" key="1">
    <source>
        <dbReference type="EMBL" id="MBP1464304.1"/>
    </source>
</evidence>
<protein>
    <recommendedName>
        <fullName evidence="3">Transposase</fullName>
    </recommendedName>
</protein>
<dbReference type="RefSeq" id="WP_135475847.1">
    <property type="nucleotide sequence ID" value="NZ_SIJK02000001.1"/>
</dbReference>